<dbReference type="InterPro" id="IPR035082">
    <property type="entry name" value="Nrap_D1"/>
</dbReference>
<evidence type="ECO:0000259" key="11">
    <source>
        <dbReference type="Pfam" id="PF17407"/>
    </source>
</evidence>
<dbReference type="InterPro" id="IPR035370">
    <property type="entry name" value="Nrap_D5"/>
</dbReference>
<dbReference type="FunCoup" id="A0A316V7Z4">
    <property type="interactions" value="593"/>
</dbReference>
<comment type="subcellular location">
    <subcellularLocation>
        <location evidence="1">Nucleus</location>
        <location evidence="1">Nucleolus</location>
    </subcellularLocation>
</comment>
<dbReference type="Pfam" id="PF17403">
    <property type="entry name" value="Nrap_D2"/>
    <property type="match status" value="1"/>
</dbReference>
<dbReference type="RefSeq" id="XP_025352625.1">
    <property type="nucleotide sequence ID" value="XM_025496791.1"/>
</dbReference>
<dbReference type="Gene3D" id="1.10.1410.10">
    <property type="match status" value="2"/>
</dbReference>
<evidence type="ECO:0000259" key="6">
    <source>
        <dbReference type="Pfam" id="PF03813"/>
    </source>
</evidence>
<feature type="compositionally biased region" description="Basic and acidic residues" evidence="5">
    <location>
        <begin position="98"/>
        <end position="110"/>
    </location>
</feature>
<dbReference type="GO" id="GO:0006352">
    <property type="term" value="P:DNA-templated transcription initiation"/>
    <property type="evidence" value="ECO:0007669"/>
    <property type="project" value="InterPro"/>
</dbReference>
<dbReference type="GO" id="GO:0006409">
    <property type="term" value="P:tRNA export from nucleus"/>
    <property type="evidence" value="ECO:0007669"/>
    <property type="project" value="TreeGrafter"/>
</dbReference>
<dbReference type="Pfam" id="PF17404">
    <property type="entry name" value="Nrap_D3"/>
    <property type="match status" value="1"/>
</dbReference>
<evidence type="ECO:0000259" key="9">
    <source>
        <dbReference type="Pfam" id="PF17405"/>
    </source>
</evidence>
<evidence type="ECO:0000256" key="4">
    <source>
        <dbReference type="ARBA" id="ARBA00023242"/>
    </source>
</evidence>
<evidence type="ECO:0000256" key="2">
    <source>
        <dbReference type="ARBA" id="ARBA00006674"/>
    </source>
</evidence>
<proteinExistence type="inferred from homology"/>
<keyword evidence="3" id="KW-0694">RNA-binding</keyword>
<dbReference type="Pfam" id="PF02291">
    <property type="entry name" value="TFIID-31kDa"/>
    <property type="match status" value="1"/>
</dbReference>
<evidence type="ECO:0000259" key="8">
    <source>
        <dbReference type="Pfam" id="PF17404"/>
    </source>
</evidence>
<dbReference type="GO" id="GO:0032545">
    <property type="term" value="C:CURI complex"/>
    <property type="evidence" value="ECO:0007669"/>
    <property type="project" value="TreeGrafter"/>
</dbReference>
<evidence type="ECO:0000313" key="13">
    <source>
        <dbReference type="Proteomes" id="UP000245771"/>
    </source>
</evidence>
<sequence>MNFSHTSAPNKDALLSLASSLNAVPLPPVSDKYGVKLPPAQHCLTNVNFSIVPNPPPEDGSDEDAAGDEDDQIQQDDAALREKEEDDDYDDDNSSISRKSDSTKRGRKEPTPPSQDDSENDDFDDGESDIEGEDGEDVNMYSDEDMEGGFVDVGEEDAEAEASTSTRPNGKQKSLYAIPSRDEMSQLKNTTELFKSNIFRLKVEEMLSEVRPKYEKSNALDFVLRHIKSRLESLDGIEAASLPDATKRLSKLYKAKVKIPFPDPAPKADSPLKFGFEKPSKVQVAGSWVLRTAALRPEGVDVDLVLTMPSHLFQEKDHMNLRYFYKRAFYLATIAAALSTDETLSFDVSFASTEEDVRRPYLLIKSKRDGSQSDFSKSKASIKIHLAHEHDLFAPARLAPSRNGVRIEKDTEEQPATPHYNSAILADQLYMQHLIYLNATMASCKEFGNASMLLKTWATQRAFGSGPSKAELKGKASAEQGRRVAFGSTSVRFILTMILAHLLNGPDRTQHASSSASVSRLSHQFSSYQLFKGVIDFLAHHDFKAHPVFMKGSDEIISRRDKIAGEDFSIHFSHVLVDPTGSINLLANISEGSISYLQSEAKATFSLLNTADQDRFEEVFLLDRSKPSFAFDDVLNVTLDGYKATAKDKADLGSPLSCAIEQLSNTLAKGLTNRHTMMTVFGANVQSWSLSSSRVTETTVEVGVNLDVSQAFRLVDHGPRPEQTQAVEEFKAFWGDLSELRRFRDGRIVESVVWNVKGQAQKLTIPRRISQYVIGRHIGATVKDDDFHSTAFENLCSPDETLAARAYLNSPTEQGFQPAITAFDQLAKQLRELKDLPLSLISVVPTDAGLRSTSAMVPGAANIHGHPSMSASYLPTLDFVMTFESSGQWPDDLPAVQAMKMAFFESISGKLLEILPGGSRTNIVFDHDADDNKLWDKVALEVVLASGFAFRGRIHHVREETLLERIIGDKDESPFMQSQAKAALDRYHVRFTNAIRHHNHMSALVSRFPSISDAVRLTKRWVNGQLFGNHLAEELIELLVASVYIEASSAPGLGHLGFLQTLRKLADWNWQETPLAVPMTAATSATPSSNMESSIHRSIQANFGQLRRMDAGMHHLAWFIATEEEPKGVQWARNSPSAGSADALQRLAKAACGLLESGSYLPQINVKAVFVPDLSHFDFVIELEPVAVTRYIDSLGFDAKALEASERRQGQKTSMYRNFVDLSQQQQGFLANLDSGSEFVHLIESLYLDSLRLYYDRFGGCLVGGMFNPTLSQKQRAFRVGLGFNSIPSSVVGSGTAKEVTLNRTAIIEELQRVGKGVVQKVILQNTN</sequence>
<dbReference type="GO" id="GO:0003723">
    <property type="term" value="F:RNA binding"/>
    <property type="evidence" value="ECO:0007669"/>
    <property type="project" value="UniProtKB-KW"/>
</dbReference>
<name>A0A316V7Z4_9BASI</name>
<feature type="domain" description="Nrap protein" evidence="8">
    <location>
        <begin position="629"/>
        <end position="778"/>
    </location>
</feature>
<feature type="compositionally biased region" description="Acidic residues" evidence="5">
    <location>
        <begin position="116"/>
        <end position="148"/>
    </location>
</feature>
<evidence type="ECO:0000256" key="5">
    <source>
        <dbReference type="SAM" id="MobiDB-lite"/>
    </source>
</evidence>
<feature type="region of interest" description="Disordered" evidence="5">
    <location>
        <begin position="47"/>
        <end position="148"/>
    </location>
</feature>
<gene>
    <name evidence="12" type="ORF">FA14DRAFT_127303</name>
</gene>
<dbReference type="GO" id="GO:0006364">
    <property type="term" value="P:rRNA processing"/>
    <property type="evidence" value="ECO:0007669"/>
    <property type="project" value="TreeGrafter"/>
</dbReference>
<feature type="domain" description="Nrap protein" evidence="7">
    <location>
        <begin position="447"/>
        <end position="622"/>
    </location>
</feature>
<feature type="region of interest" description="Disordered" evidence="5">
    <location>
        <begin position="156"/>
        <end position="175"/>
    </location>
</feature>
<dbReference type="GeneID" id="37018572"/>
<feature type="domain" description="Nrap protein" evidence="10">
    <location>
        <begin position="1008"/>
        <end position="1172"/>
    </location>
</feature>
<dbReference type="Pfam" id="PF17406">
    <property type="entry name" value="Nrap_D5"/>
    <property type="match status" value="1"/>
</dbReference>
<evidence type="ECO:0000313" key="12">
    <source>
        <dbReference type="EMBL" id="PWN32323.1"/>
    </source>
</evidence>
<feature type="compositionally biased region" description="Acidic residues" evidence="5">
    <location>
        <begin position="59"/>
        <end position="74"/>
    </location>
</feature>
<dbReference type="Proteomes" id="UP000245771">
    <property type="component" value="Unassembled WGS sequence"/>
</dbReference>
<organism evidence="12 13">
    <name type="scientific">Meira miltonrushii</name>
    <dbReference type="NCBI Taxonomy" id="1280837"/>
    <lineage>
        <taxon>Eukaryota</taxon>
        <taxon>Fungi</taxon>
        <taxon>Dikarya</taxon>
        <taxon>Basidiomycota</taxon>
        <taxon>Ustilaginomycotina</taxon>
        <taxon>Exobasidiomycetes</taxon>
        <taxon>Exobasidiales</taxon>
        <taxon>Brachybasidiaceae</taxon>
        <taxon>Meira</taxon>
    </lineage>
</organism>
<dbReference type="InterPro" id="IPR005554">
    <property type="entry name" value="NOL6/Upt22"/>
</dbReference>
<accession>A0A316V7Z4</accession>
<dbReference type="Gene3D" id="3.30.70.3030">
    <property type="match status" value="1"/>
</dbReference>
<dbReference type="PANTHER" id="PTHR17972">
    <property type="entry name" value="NUCLEOLAR RNA-ASSOCIATED PROTEIN"/>
    <property type="match status" value="1"/>
</dbReference>
<keyword evidence="13" id="KW-1185">Reference proteome</keyword>
<feature type="domain" description="Nrap protein" evidence="9">
    <location>
        <begin position="804"/>
        <end position="1004"/>
    </location>
</feature>
<feature type="compositionally biased region" description="Polar residues" evidence="5">
    <location>
        <begin position="163"/>
        <end position="172"/>
    </location>
</feature>
<dbReference type="InterPro" id="IPR035368">
    <property type="entry name" value="Nrap_D3"/>
</dbReference>
<feature type="compositionally biased region" description="Acidic residues" evidence="5">
    <location>
        <begin position="84"/>
        <end position="93"/>
    </location>
</feature>
<feature type="domain" description="Nrap protein" evidence="6">
    <location>
        <begin position="302"/>
        <end position="441"/>
    </location>
</feature>
<dbReference type="Pfam" id="PF17407">
    <property type="entry name" value="Nrap_D6"/>
    <property type="match status" value="1"/>
</dbReference>
<reference evidence="12 13" key="1">
    <citation type="journal article" date="2018" name="Mol. Biol. Evol.">
        <title>Broad Genomic Sampling Reveals a Smut Pathogenic Ancestry of the Fungal Clade Ustilaginomycotina.</title>
        <authorList>
            <person name="Kijpornyongpan T."/>
            <person name="Mondo S.J."/>
            <person name="Barry K."/>
            <person name="Sandor L."/>
            <person name="Lee J."/>
            <person name="Lipzen A."/>
            <person name="Pangilinan J."/>
            <person name="LaButti K."/>
            <person name="Hainaut M."/>
            <person name="Henrissat B."/>
            <person name="Grigoriev I.V."/>
            <person name="Spatafora J.W."/>
            <person name="Aime M.C."/>
        </authorList>
    </citation>
    <scope>NUCLEOTIDE SEQUENCE [LARGE SCALE GENOMIC DNA]</scope>
    <source>
        <strain evidence="12 13">MCA 3882</strain>
    </source>
</reference>
<dbReference type="InParanoid" id="A0A316V7Z4"/>
<keyword evidence="4" id="KW-0539">Nucleus</keyword>
<feature type="domain" description="Nrap protein" evidence="11">
    <location>
        <begin position="1174"/>
        <end position="1322"/>
    </location>
</feature>
<dbReference type="InterPro" id="IPR035367">
    <property type="entry name" value="Nrap_D2"/>
</dbReference>
<dbReference type="OrthoDB" id="10251401at2759"/>
<dbReference type="GO" id="GO:0034456">
    <property type="term" value="C:UTP-C complex"/>
    <property type="evidence" value="ECO:0007669"/>
    <property type="project" value="TreeGrafter"/>
</dbReference>
<evidence type="ECO:0000256" key="1">
    <source>
        <dbReference type="ARBA" id="ARBA00004604"/>
    </source>
</evidence>
<dbReference type="InterPro" id="IPR003162">
    <property type="entry name" value="TFIID-31"/>
</dbReference>
<dbReference type="PANTHER" id="PTHR17972:SF0">
    <property type="entry name" value="NUCLEOLAR PROTEIN 6"/>
    <property type="match status" value="1"/>
</dbReference>
<evidence type="ECO:0000256" key="3">
    <source>
        <dbReference type="ARBA" id="ARBA00022884"/>
    </source>
</evidence>
<dbReference type="InterPro" id="IPR035371">
    <property type="entry name" value="Nrap_D6"/>
</dbReference>
<dbReference type="EMBL" id="KZ819606">
    <property type="protein sequence ID" value="PWN32323.1"/>
    <property type="molecule type" value="Genomic_DNA"/>
</dbReference>
<dbReference type="Pfam" id="PF17405">
    <property type="entry name" value="Nrap_D4"/>
    <property type="match status" value="1"/>
</dbReference>
<dbReference type="Pfam" id="PF03813">
    <property type="entry name" value="Nrap"/>
    <property type="match status" value="1"/>
</dbReference>
<comment type="similarity">
    <text evidence="2">Belongs to the NRAP family.</text>
</comment>
<protein>
    <submittedName>
        <fullName evidence="12">Nrap-domain-containing protein</fullName>
    </submittedName>
</protein>
<evidence type="ECO:0000259" key="10">
    <source>
        <dbReference type="Pfam" id="PF17406"/>
    </source>
</evidence>
<evidence type="ECO:0000259" key="7">
    <source>
        <dbReference type="Pfam" id="PF17403"/>
    </source>
</evidence>
<dbReference type="GO" id="GO:0032040">
    <property type="term" value="C:small-subunit processome"/>
    <property type="evidence" value="ECO:0007669"/>
    <property type="project" value="TreeGrafter"/>
</dbReference>
<dbReference type="InterPro" id="IPR035369">
    <property type="entry name" value="Nrap_D4"/>
</dbReference>
<dbReference type="STRING" id="1280837.A0A316V7Z4"/>